<feature type="region of interest" description="Disordered" evidence="1">
    <location>
        <begin position="386"/>
        <end position="482"/>
    </location>
</feature>
<protein>
    <submittedName>
        <fullName evidence="2">Uncharacterized protein</fullName>
    </submittedName>
</protein>
<evidence type="ECO:0000313" key="3">
    <source>
        <dbReference type="Proteomes" id="UP001209878"/>
    </source>
</evidence>
<feature type="compositionally biased region" description="Basic and acidic residues" evidence="1">
    <location>
        <begin position="1244"/>
        <end position="1261"/>
    </location>
</feature>
<organism evidence="2 3">
    <name type="scientific">Ridgeia piscesae</name>
    <name type="common">Tubeworm</name>
    <dbReference type="NCBI Taxonomy" id="27915"/>
    <lineage>
        <taxon>Eukaryota</taxon>
        <taxon>Metazoa</taxon>
        <taxon>Spiralia</taxon>
        <taxon>Lophotrochozoa</taxon>
        <taxon>Annelida</taxon>
        <taxon>Polychaeta</taxon>
        <taxon>Sedentaria</taxon>
        <taxon>Canalipalpata</taxon>
        <taxon>Sabellida</taxon>
        <taxon>Siboglinidae</taxon>
        <taxon>Ridgeia</taxon>
    </lineage>
</organism>
<reference evidence="2" key="1">
    <citation type="journal article" date="2023" name="Mol. Biol. Evol.">
        <title>Third-Generation Sequencing Reveals the Adaptive Role of the Epigenome in Three Deep-Sea Polychaetes.</title>
        <authorList>
            <person name="Perez M."/>
            <person name="Aroh O."/>
            <person name="Sun Y."/>
            <person name="Lan Y."/>
            <person name="Juniper S.K."/>
            <person name="Young C.R."/>
            <person name="Angers B."/>
            <person name="Qian P.Y."/>
        </authorList>
    </citation>
    <scope>NUCLEOTIDE SEQUENCE</scope>
    <source>
        <strain evidence="2">R07B-5</strain>
    </source>
</reference>
<evidence type="ECO:0000313" key="2">
    <source>
        <dbReference type="EMBL" id="KAK2186666.1"/>
    </source>
</evidence>
<feature type="region of interest" description="Disordered" evidence="1">
    <location>
        <begin position="223"/>
        <end position="342"/>
    </location>
</feature>
<feature type="compositionally biased region" description="Low complexity" evidence="1">
    <location>
        <begin position="416"/>
        <end position="429"/>
    </location>
</feature>
<comment type="caution">
    <text evidence="2">The sequence shown here is derived from an EMBL/GenBank/DDBJ whole genome shotgun (WGS) entry which is preliminary data.</text>
</comment>
<accession>A0AAD9UES9</accession>
<feature type="region of interest" description="Disordered" evidence="1">
    <location>
        <begin position="1052"/>
        <end position="1335"/>
    </location>
</feature>
<sequence length="1335" mass="148199">MMFSDSNVKPSAFKNKQFFCEKKPESRSSALCMEAVAQVSLGKKVAEVERELRPDTFQNGFNGICDLADGDKSHEPCFPWQQKSKWQKSSGMPPPPPAMPAVNGESNIPLPPPPMPQILSPPVQTNFKKAGFMLEGVKLRKKSGPSNPPPPTRVDSLKHKLGMQQGRENLKPVALPGMSELHKEEPLENGCSMKPKLLNGSVSKIRFPLRSIESKEQQCQINVQKQNNLQQTSPKPTPQNPLFKPRDLKRSAKKLNIYSPTSPKQAPATLPKPPTPNIGNSNPPKLFKSETKPKMMLESPTQSLPQRWLQNLPKWNAQNREAQNPETEDLPLPPPPPSVGRYNFKVKTKKVKSKPSLGFVKVGQVWVPKQAAAAVSWEDMEPTGDLIDIVTHSPPASPCTESNPALVHDPNITNTSQSSPSVSPELSELMQSATDAYDDGQMESFPDTVAPRAESEDLNTDDFLLSPSSEHGGDTRIGSSTSEACCHDDVHRIPDVATTNGVISPESNAVDGGVLMEKKNTGFVVKKSNSRKAKLGNVWMAQQQQAQKYGSFLTGASLGRSSKPADRQRGHTAAEQEQVSYPVEQPKPKSQPKKSWAVHAQENKPLPPLTQISQDHNQNVNSKGVPSTPPVNREEIHKVAPPPIAHNVRAMFESGQIPDLHEIKKTTHIDIDQAPGSGVYENDPQQLEGVVRASDVNMSGETFERGKTKNIVNDWKYKGQYQPKAQVPINIAEDEGCVRENEPIIRDDVIKSGMPDNYEVELPKRGYAKGVLTKWGTRQEAPQKKEIRLIEGDVTEPIVAENQPMIRDDVVHSEDVNDDVQFEVGKIRNLTGYWATRTDDVNVEKKMDDIDVRVNQVRNQFLQQAQGSGGSKQPFVMDLAENGPSVVENEPSMLDENIVRSSTYVEEVVPGERGRIRNMTNRFSNPQDAPRQRRQIVIDRADGPCVVENEPIQLDDNIVRADMQSDIVSVDSGHTRSLMNKWKYFEADAATTKTSTSMSGKPAWILEMDAAPDSGVYENEPEERPELIREGDDNSEAGMELHTKEVKKLWSSIEHHHDDQRTKTPEVIRNRPGRKIAVLTARDAEVEEPEPVKQTGVPRRGVKYRGSKQEQAPPSEPEPAPVPQGRRRWGMGKTQPPEVKPEPSAVEVKPKGRQRWGVGKTQPAEVTPEVKPEPSPAEVKPRGRPRWGMGKTQPAEVKPEVTPEPSPAEVKPRGRPRWGGVKAMPAEVTPPVEVQPQTANGKPKWGESKVRGRDVKAKWEGGDIEQQSETNPKWGEGRTKMDEGPSLRGRPVSKWDGGKKKPPPVKPKPKAPETPEPEPVKATRRKPYRFKENWC</sequence>
<feature type="compositionally biased region" description="Basic and acidic residues" evidence="1">
    <location>
        <begin position="1310"/>
        <end position="1321"/>
    </location>
</feature>
<proteinExistence type="predicted"/>
<feature type="compositionally biased region" description="Basic and acidic residues" evidence="1">
    <location>
        <begin position="1052"/>
        <end position="1069"/>
    </location>
</feature>
<feature type="region of interest" description="Disordered" evidence="1">
    <location>
        <begin position="555"/>
        <end position="631"/>
    </location>
</feature>
<feature type="compositionally biased region" description="Basic residues" evidence="1">
    <location>
        <begin position="1300"/>
        <end position="1309"/>
    </location>
</feature>
<name>A0AAD9UES9_RIDPI</name>
<gene>
    <name evidence="2" type="ORF">NP493_192g03045</name>
</gene>
<keyword evidence="3" id="KW-1185">Reference proteome</keyword>
<feature type="compositionally biased region" description="Polar residues" evidence="1">
    <location>
        <begin position="316"/>
        <end position="325"/>
    </location>
</feature>
<feature type="compositionally biased region" description="Basic and acidic residues" evidence="1">
    <location>
        <begin position="1275"/>
        <end position="1285"/>
    </location>
</feature>
<feature type="compositionally biased region" description="Polar residues" evidence="1">
    <location>
        <begin position="610"/>
        <end position="625"/>
    </location>
</feature>
<feature type="compositionally biased region" description="Polar residues" evidence="1">
    <location>
        <begin position="299"/>
        <end position="309"/>
    </location>
</feature>
<feature type="compositionally biased region" description="Basic and acidic residues" evidence="1">
    <location>
        <begin position="1022"/>
        <end position="1032"/>
    </location>
</feature>
<evidence type="ECO:0000256" key="1">
    <source>
        <dbReference type="SAM" id="MobiDB-lite"/>
    </source>
</evidence>
<feature type="compositionally biased region" description="Polar residues" evidence="1">
    <location>
        <begin position="223"/>
        <end position="234"/>
    </location>
</feature>
<feature type="region of interest" description="Disordered" evidence="1">
    <location>
        <begin position="1015"/>
        <end position="1036"/>
    </location>
</feature>
<dbReference type="EMBL" id="JAODUO010000193">
    <property type="protein sequence ID" value="KAK2186666.1"/>
    <property type="molecule type" value="Genomic_DNA"/>
</dbReference>
<feature type="compositionally biased region" description="Basic and acidic residues" evidence="1">
    <location>
        <begin position="563"/>
        <end position="574"/>
    </location>
</feature>
<dbReference type="Proteomes" id="UP001209878">
    <property type="component" value="Unassembled WGS sequence"/>
</dbReference>